<dbReference type="GO" id="GO:0006355">
    <property type="term" value="P:regulation of DNA-templated transcription"/>
    <property type="evidence" value="ECO:0007669"/>
    <property type="project" value="InterPro"/>
</dbReference>
<evidence type="ECO:0000313" key="4">
    <source>
        <dbReference type="Proteomes" id="UP000070422"/>
    </source>
</evidence>
<name>A0A133XXT8_9LACT</name>
<dbReference type="InterPro" id="IPR013321">
    <property type="entry name" value="Arc_rbn_hlx_hlx"/>
</dbReference>
<dbReference type="STRING" id="87541.AWM71_05680"/>
<dbReference type="PANTHER" id="PTHR38781:SF1">
    <property type="entry name" value="ANTITOXIN DINJ-RELATED"/>
    <property type="match status" value="1"/>
</dbReference>
<comment type="caution">
    <text evidence="3">The sequence shown here is derived from an EMBL/GenBank/DDBJ whole genome shotgun (WGS) entry which is preliminary data.</text>
</comment>
<dbReference type="Proteomes" id="UP000070422">
    <property type="component" value="Unassembled WGS sequence"/>
</dbReference>
<dbReference type="EMBL" id="LSCQ01000056">
    <property type="protein sequence ID" value="KXB35762.1"/>
    <property type="molecule type" value="Genomic_DNA"/>
</dbReference>
<dbReference type="PATRIC" id="fig|87541.4.peg.1157"/>
<comment type="similarity">
    <text evidence="1">Belongs to the RelB/DinJ antitoxin family.</text>
</comment>
<dbReference type="AlphaFoldDB" id="A0A133XXT8"/>
<reference evidence="3 4" key="1">
    <citation type="submission" date="2016-01" db="EMBL/GenBank/DDBJ databases">
        <authorList>
            <person name="Oliw E.H."/>
        </authorList>
    </citation>
    <scope>NUCLEOTIDE SEQUENCE [LARGE SCALE GENOMIC DNA]</scope>
    <source>
        <strain evidence="3 4">KA00635</strain>
    </source>
</reference>
<evidence type="ECO:0000313" key="3">
    <source>
        <dbReference type="EMBL" id="KXB35762.1"/>
    </source>
</evidence>
<organism evidence="3 4">
    <name type="scientific">Aerococcus christensenii</name>
    <dbReference type="NCBI Taxonomy" id="87541"/>
    <lineage>
        <taxon>Bacteria</taxon>
        <taxon>Bacillati</taxon>
        <taxon>Bacillota</taxon>
        <taxon>Bacilli</taxon>
        <taxon>Lactobacillales</taxon>
        <taxon>Aerococcaceae</taxon>
        <taxon>Aerococcus</taxon>
    </lineage>
</organism>
<evidence type="ECO:0000256" key="1">
    <source>
        <dbReference type="ARBA" id="ARBA00010562"/>
    </source>
</evidence>
<dbReference type="GO" id="GO:0006351">
    <property type="term" value="P:DNA-templated transcription"/>
    <property type="evidence" value="ECO:0007669"/>
    <property type="project" value="TreeGrafter"/>
</dbReference>
<accession>A0A133XXT8</accession>
<dbReference type="InterPro" id="IPR007337">
    <property type="entry name" value="RelB/DinJ"/>
</dbReference>
<dbReference type="PANTHER" id="PTHR38781">
    <property type="entry name" value="ANTITOXIN DINJ-RELATED"/>
    <property type="match status" value="1"/>
</dbReference>
<protein>
    <submittedName>
        <fullName evidence="3">Addiction module antitoxin, RelB/DinJ family</fullName>
    </submittedName>
</protein>
<dbReference type="Gene3D" id="1.10.1220.10">
    <property type="entry name" value="Met repressor-like"/>
    <property type="match status" value="1"/>
</dbReference>
<evidence type="ECO:0000256" key="2">
    <source>
        <dbReference type="ARBA" id="ARBA00022649"/>
    </source>
</evidence>
<proteinExistence type="inferred from homology"/>
<keyword evidence="2" id="KW-1277">Toxin-antitoxin system</keyword>
<dbReference type="Pfam" id="PF04221">
    <property type="entry name" value="RelB"/>
    <property type="match status" value="1"/>
</dbReference>
<sequence>MTKHKHHLKLKVKEGDIMTQNTKTTVTIKIDKQLKEDTQEILNSLGLDFSKAINIYFRQIVMRQGLPFKVQITGQWDDPDE</sequence>
<dbReference type="NCBIfam" id="TIGR02384">
    <property type="entry name" value="RelB_DinJ"/>
    <property type="match status" value="1"/>
</dbReference>
<gene>
    <name evidence="3" type="ORF">HMPREF3187_01169</name>
</gene>